<dbReference type="AlphaFoldDB" id="A0A7C1T5K9"/>
<reference evidence="1" key="1">
    <citation type="journal article" date="2020" name="mSystems">
        <title>Genome- and Community-Level Interaction Insights into Carbon Utilization and Element Cycling Functions of Hydrothermarchaeota in Hydrothermal Sediment.</title>
        <authorList>
            <person name="Zhou Z."/>
            <person name="Liu Y."/>
            <person name="Xu W."/>
            <person name="Pan J."/>
            <person name="Luo Z.H."/>
            <person name="Li M."/>
        </authorList>
    </citation>
    <scope>NUCLEOTIDE SEQUENCE [LARGE SCALE GENOMIC DNA]</scope>
    <source>
        <strain evidence="2">SpSt-1125</strain>
        <strain evidence="1">SpSt-25</strain>
    </source>
</reference>
<comment type="caution">
    <text evidence="1">The sequence shown here is derived from an EMBL/GenBank/DDBJ whole genome shotgun (WGS) entry which is preliminary data.</text>
</comment>
<accession>A0A7C1T5K9</accession>
<evidence type="ECO:0000313" key="1">
    <source>
        <dbReference type="EMBL" id="HEB48479.1"/>
    </source>
</evidence>
<name>A0A7C1T5K9_THEPE</name>
<gene>
    <name evidence="2" type="ORF">ENM88_07405</name>
    <name evidence="1" type="ORF">ENP77_01610</name>
</gene>
<evidence type="ECO:0008006" key="3">
    <source>
        <dbReference type="Google" id="ProtNLM"/>
    </source>
</evidence>
<proteinExistence type="predicted"/>
<evidence type="ECO:0000313" key="2">
    <source>
        <dbReference type="EMBL" id="HHP05550.1"/>
    </source>
</evidence>
<protein>
    <recommendedName>
        <fullName evidence="3">B box-type domain-containing protein</fullName>
    </recommendedName>
</protein>
<sequence>MGSTQLCEICLQAAATKKCRLCGRSVCEKHFDERRGVCIACVETLCEVCGTRLSVGYCAVCGRLVCDSCSVEEGLALVCVDCARKLLKHT</sequence>
<dbReference type="EMBL" id="DRZM01000213">
    <property type="protein sequence ID" value="HHP05550.1"/>
    <property type="molecule type" value="Genomic_DNA"/>
</dbReference>
<dbReference type="SUPFAM" id="SSF57903">
    <property type="entry name" value="FYVE/PHD zinc finger"/>
    <property type="match status" value="1"/>
</dbReference>
<organism evidence="1">
    <name type="scientific">Thermofilum pendens</name>
    <dbReference type="NCBI Taxonomy" id="2269"/>
    <lineage>
        <taxon>Archaea</taxon>
        <taxon>Thermoproteota</taxon>
        <taxon>Thermoprotei</taxon>
        <taxon>Thermofilales</taxon>
        <taxon>Thermofilaceae</taxon>
        <taxon>Thermofilum</taxon>
    </lineage>
</organism>
<dbReference type="EMBL" id="DSKP01000054">
    <property type="protein sequence ID" value="HEB48479.1"/>
    <property type="molecule type" value="Genomic_DNA"/>
</dbReference>
<dbReference type="InterPro" id="IPR011011">
    <property type="entry name" value="Znf_FYVE_PHD"/>
</dbReference>